<dbReference type="GeneID" id="35118271"/>
<dbReference type="EMBL" id="CP017803">
    <property type="protein sequence ID" value="ATZ59412.1"/>
    <property type="molecule type" value="Genomic_DNA"/>
</dbReference>
<evidence type="ECO:0008006" key="4">
    <source>
        <dbReference type="Google" id="ProtNLM"/>
    </source>
</evidence>
<reference evidence="2 3" key="1">
    <citation type="submission" date="2016-10" db="EMBL/GenBank/DDBJ databases">
        <authorList>
            <person name="Varghese N."/>
        </authorList>
    </citation>
    <scope>NUCLEOTIDE SEQUENCE [LARGE SCALE GENOMIC DNA]</scope>
    <source>
        <strain evidence="2 3">KB11</strain>
    </source>
</reference>
<dbReference type="AlphaFoldDB" id="A0A2H4U5K7"/>
<sequence length="119" mass="13802">MELIWFYVAIVLAISDTIHTQIVWKIFNKFYLILGGIINNSVNAPWKTWIIHELMEAGFHFIFVSIAFLNLEIGILAAFIHFVIDVSHTLLISSHMNELEHRSLHFVIESLFFIAIYGL</sequence>
<accession>A0A2H4U5K7</accession>
<dbReference type="Proteomes" id="UP000232133">
    <property type="component" value="Chromosome"/>
</dbReference>
<evidence type="ECO:0000313" key="3">
    <source>
        <dbReference type="Proteomes" id="UP000232133"/>
    </source>
</evidence>
<dbReference type="RefSeq" id="WP_004034382.1">
    <property type="nucleotide sequence ID" value="NZ_CAABOX010000002.1"/>
</dbReference>
<feature type="transmembrane region" description="Helical" evidence="1">
    <location>
        <begin position="30"/>
        <end position="46"/>
    </location>
</feature>
<name>A0A2H4U5K7_METSM</name>
<keyword evidence="1" id="KW-1133">Transmembrane helix</keyword>
<proteinExistence type="predicted"/>
<evidence type="ECO:0000313" key="2">
    <source>
        <dbReference type="EMBL" id="ATZ59412.1"/>
    </source>
</evidence>
<gene>
    <name evidence="2" type="ORF">BK798_02810</name>
</gene>
<evidence type="ECO:0000256" key="1">
    <source>
        <dbReference type="SAM" id="Phobius"/>
    </source>
</evidence>
<keyword evidence="1" id="KW-0812">Transmembrane</keyword>
<keyword evidence="1" id="KW-0472">Membrane</keyword>
<organism evidence="2 3">
    <name type="scientific">Methanobrevibacter smithii</name>
    <dbReference type="NCBI Taxonomy" id="2173"/>
    <lineage>
        <taxon>Archaea</taxon>
        <taxon>Methanobacteriati</taxon>
        <taxon>Methanobacteriota</taxon>
        <taxon>Methanomada group</taxon>
        <taxon>Methanobacteria</taxon>
        <taxon>Methanobacteriales</taxon>
        <taxon>Methanobacteriaceae</taxon>
        <taxon>Methanobrevibacter</taxon>
    </lineage>
</organism>
<feature type="transmembrane region" description="Helical" evidence="1">
    <location>
        <begin position="58"/>
        <end position="82"/>
    </location>
</feature>
<protein>
    <recommendedName>
        <fullName evidence="4">DUF3307 domain-containing protein</fullName>
    </recommendedName>
</protein>